<dbReference type="InterPro" id="IPR002669">
    <property type="entry name" value="UreD"/>
</dbReference>
<proteinExistence type="inferred from homology"/>
<dbReference type="PANTHER" id="PTHR33643">
    <property type="entry name" value="UREASE ACCESSORY PROTEIN D"/>
    <property type="match status" value="1"/>
</dbReference>
<name>A0ABS4YMD8_9MICO</name>
<dbReference type="EMBL" id="JAGIOC010000001">
    <property type="protein sequence ID" value="MBP2409971.1"/>
    <property type="molecule type" value="Genomic_DNA"/>
</dbReference>
<evidence type="ECO:0000256" key="1">
    <source>
        <dbReference type="ARBA" id="ARBA00007177"/>
    </source>
</evidence>
<keyword evidence="3" id="KW-0963">Cytoplasm</keyword>
<protein>
    <recommendedName>
        <fullName evidence="3">Urease accessory protein UreD</fullName>
    </recommendedName>
</protein>
<reference evidence="5 6" key="1">
    <citation type="submission" date="2021-03" db="EMBL/GenBank/DDBJ databases">
        <title>Sequencing the genomes of 1000 actinobacteria strains.</title>
        <authorList>
            <person name="Klenk H.-P."/>
        </authorList>
    </citation>
    <scope>NUCLEOTIDE SEQUENCE [LARGE SCALE GENOMIC DNA]</scope>
    <source>
        <strain evidence="5 6">DSM 14564</strain>
    </source>
</reference>
<dbReference type="Pfam" id="PF01774">
    <property type="entry name" value="UreD"/>
    <property type="match status" value="1"/>
</dbReference>
<accession>A0ABS4YMD8</accession>
<evidence type="ECO:0000313" key="5">
    <source>
        <dbReference type="EMBL" id="MBP2409971.1"/>
    </source>
</evidence>
<dbReference type="PANTHER" id="PTHR33643:SF1">
    <property type="entry name" value="UREASE ACCESSORY PROTEIN D"/>
    <property type="match status" value="1"/>
</dbReference>
<comment type="similarity">
    <text evidence="1 3">Belongs to the UreD family.</text>
</comment>
<evidence type="ECO:0000313" key="6">
    <source>
        <dbReference type="Proteomes" id="UP000698222"/>
    </source>
</evidence>
<sequence length="307" mass="32496">MTSVSSPPDALAGPPESPELPDFAQTEPSRQRRRTRRGAFLCHAVISTELRRGRTAISRLRADTPLSPRPTIASGEEPFVRGGDAARIRMSASAAGPVGGDTYLLDIHVREGSTLVLRDVGATLVLPGPHGEQSRWVTRVRVEDGATCIWLPEPVIAAANCHHHHVIDAQLAPRARLLYREELVLGRHREAPGSLSAHLAVRREGDPTLVQQLDLGPDARGAGAASVFGPHRALGNIVVVDPDGAPGPEAAAPDAASAVMRQDPSTVQVSAVGEDAPALRGRLDAAMSLFGEPWAAAGPREWSAVPR</sequence>
<keyword evidence="6" id="KW-1185">Reference proteome</keyword>
<comment type="function">
    <text evidence="3">Required for maturation of urease via the functional incorporation of the urease nickel metallocenter.</text>
</comment>
<gene>
    <name evidence="3" type="primary">ureD</name>
    <name evidence="5" type="ORF">JOF44_002874</name>
</gene>
<feature type="region of interest" description="Disordered" evidence="4">
    <location>
        <begin position="1"/>
        <end position="36"/>
    </location>
</feature>
<evidence type="ECO:0000256" key="4">
    <source>
        <dbReference type="SAM" id="MobiDB-lite"/>
    </source>
</evidence>
<dbReference type="RefSeq" id="WP_209892821.1">
    <property type="nucleotide sequence ID" value="NZ_BAAAJV010000051.1"/>
</dbReference>
<dbReference type="Proteomes" id="UP000698222">
    <property type="component" value="Unassembled WGS sequence"/>
</dbReference>
<comment type="subunit">
    <text evidence="3">UreD, UreF and UreG form a complex that acts as a GTP-hydrolysis-dependent molecular chaperone, activating the urease apoprotein by helping to assemble the nickel containing metallocenter of UreC. The UreE protein probably delivers the nickel.</text>
</comment>
<keyword evidence="3" id="KW-0996">Nickel insertion</keyword>
<keyword evidence="2 3" id="KW-0143">Chaperone</keyword>
<comment type="caution">
    <text evidence="5">The sequence shown here is derived from an EMBL/GenBank/DDBJ whole genome shotgun (WGS) entry which is preliminary data.</text>
</comment>
<evidence type="ECO:0000256" key="2">
    <source>
        <dbReference type="ARBA" id="ARBA00023186"/>
    </source>
</evidence>
<evidence type="ECO:0000256" key="3">
    <source>
        <dbReference type="HAMAP-Rule" id="MF_01384"/>
    </source>
</evidence>
<organism evidence="5 6">
    <name type="scientific">Brachybacterium fresconis</name>
    <dbReference type="NCBI Taxonomy" id="173363"/>
    <lineage>
        <taxon>Bacteria</taxon>
        <taxon>Bacillati</taxon>
        <taxon>Actinomycetota</taxon>
        <taxon>Actinomycetes</taxon>
        <taxon>Micrococcales</taxon>
        <taxon>Dermabacteraceae</taxon>
        <taxon>Brachybacterium</taxon>
    </lineage>
</organism>
<comment type="subcellular location">
    <subcellularLocation>
        <location evidence="3">Cytoplasm</location>
    </subcellularLocation>
</comment>
<dbReference type="HAMAP" id="MF_01384">
    <property type="entry name" value="UreD"/>
    <property type="match status" value="1"/>
</dbReference>